<dbReference type="EMBL" id="PCSX01000038">
    <property type="protein sequence ID" value="PIP58009.1"/>
    <property type="molecule type" value="Genomic_DNA"/>
</dbReference>
<protein>
    <recommendedName>
        <fullName evidence="1">AAA+ ATPase domain-containing protein</fullName>
    </recommendedName>
</protein>
<comment type="caution">
    <text evidence="2">The sequence shown here is derived from an EMBL/GenBank/DDBJ whole genome shotgun (WGS) entry which is preliminary data.</text>
</comment>
<evidence type="ECO:0000259" key="1">
    <source>
        <dbReference type="SMART" id="SM00382"/>
    </source>
</evidence>
<organism evidence="2 3">
    <name type="scientific">Candidatus Vogelbacteria bacterium CG22_combo_CG10-13_8_21_14_all_37_9</name>
    <dbReference type="NCBI Taxonomy" id="1975046"/>
    <lineage>
        <taxon>Bacteria</taxon>
        <taxon>Candidatus Vogeliibacteriota</taxon>
    </lineage>
</organism>
<sequence length="788" mass="88819">MASLYSSAILFGILCTLSALGAILYVRRKTQFASLDYRVLQIQIPRLETAKTEDFIQEINLSEQLINILTALGRPIVFEVAVRHDSEAIEFFLGIPRSAFDLVTRQIHGLFPGALIKEINDYNIFYPSGSHAEAYLSLNKSYLLPINTYREANVDTFAPILSTLSKIKQLDEGASLQFIIKPTGSIIHKQITGVLSDLKQGKSFREVSNKNSFKLDGLETLLFPKTKDKTEVKEKNIDEEAIKAVQLKIAKPLYYTNVRIITASRENDRADDLLLSISNAFASFSAPHRNNFKVRKINRPTQAKRLIFDYIFREFSDHEEMILNAEELASLFHFPISASDIPRVAWSKTKEAPALANLVSSGGVVLGTNVFRQEEKEVHLGDDDRRRHLYLIGQTGTGKSTLLLNLALQDIKAGRGLCLIDPHGDLVNKILSFISPERADDVIVFDPGDLARPLGLNMLEYDLTKPEEKTFIVNEMQSIFNQLFSKETMGPMFEKYMRNALLLLMEDAKTEPATLMEMPRIFSDAEFRTRKLARITNPTVIDFWTKEAPKTTGESGLANMGPYITSKFDNFISNDYLRPIIGQTKSAFNFRTVMDDGKILLVNLSKGKIGDLNSSLLGMIITGRILLAALARENIAEKDRRDFYLYIDEFQNYTTDSIATILSEARKYRLSLTVAHQFISQLKDNIREAIFGNVGNLISFRVGTTDTEVLAKHFTPTFSEKDLTELENLSAAAKILVHGEPATPFSLRFHWPTGGSELRAEKLKELSRLSYGQDLAEIEQAILKRLRD</sequence>
<dbReference type="PANTHER" id="PTHR30121:SF11">
    <property type="entry name" value="AAA+ ATPASE DOMAIN-CONTAINING PROTEIN"/>
    <property type="match status" value="1"/>
</dbReference>
<dbReference type="CDD" id="cd01127">
    <property type="entry name" value="TrwB_TraG_TraD_VirD4"/>
    <property type="match status" value="1"/>
</dbReference>
<gene>
    <name evidence="2" type="ORF">COX02_02555</name>
</gene>
<accession>A0A2H0BKE2</accession>
<dbReference type="InterPro" id="IPR003593">
    <property type="entry name" value="AAA+_ATPase"/>
</dbReference>
<dbReference type="PANTHER" id="PTHR30121">
    <property type="entry name" value="UNCHARACTERIZED PROTEIN YJGR-RELATED"/>
    <property type="match status" value="1"/>
</dbReference>
<dbReference type="InterPro" id="IPR051162">
    <property type="entry name" value="T4SS_component"/>
</dbReference>
<evidence type="ECO:0000313" key="2">
    <source>
        <dbReference type="EMBL" id="PIP58009.1"/>
    </source>
</evidence>
<feature type="domain" description="AAA+ ATPase" evidence="1">
    <location>
        <begin position="385"/>
        <end position="539"/>
    </location>
</feature>
<dbReference type="InterPro" id="IPR058441">
    <property type="entry name" value="DUF8128"/>
</dbReference>
<dbReference type="InterPro" id="IPR027417">
    <property type="entry name" value="P-loop_NTPase"/>
</dbReference>
<proteinExistence type="predicted"/>
<dbReference type="Gene3D" id="3.40.50.300">
    <property type="entry name" value="P-loop containing nucleotide triphosphate hydrolases"/>
    <property type="match status" value="2"/>
</dbReference>
<dbReference type="Pfam" id="PF26449">
    <property type="entry name" value="DUF8128"/>
    <property type="match status" value="1"/>
</dbReference>
<dbReference type="Pfam" id="PF10412">
    <property type="entry name" value="TrwB_AAD_bind"/>
    <property type="match status" value="1"/>
</dbReference>
<reference evidence="2 3" key="1">
    <citation type="submission" date="2017-09" db="EMBL/GenBank/DDBJ databases">
        <title>Depth-based differentiation of microbial function through sediment-hosted aquifers and enrichment of novel symbionts in the deep terrestrial subsurface.</title>
        <authorList>
            <person name="Probst A.J."/>
            <person name="Ladd B."/>
            <person name="Jarett J.K."/>
            <person name="Geller-Mcgrath D.E."/>
            <person name="Sieber C.M."/>
            <person name="Emerson J.B."/>
            <person name="Anantharaman K."/>
            <person name="Thomas B.C."/>
            <person name="Malmstrom R."/>
            <person name="Stieglmeier M."/>
            <person name="Klingl A."/>
            <person name="Woyke T."/>
            <person name="Ryan C.M."/>
            <person name="Banfield J.F."/>
        </authorList>
    </citation>
    <scope>NUCLEOTIDE SEQUENCE [LARGE SCALE GENOMIC DNA]</scope>
    <source>
        <strain evidence="2">CG22_combo_CG10-13_8_21_14_all_37_9</strain>
    </source>
</reference>
<name>A0A2H0BKE2_9BACT</name>
<dbReference type="SUPFAM" id="SSF52540">
    <property type="entry name" value="P-loop containing nucleoside triphosphate hydrolases"/>
    <property type="match status" value="1"/>
</dbReference>
<evidence type="ECO:0000313" key="3">
    <source>
        <dbReference type="Proteomes" id="UP000229334"/>
    </source>
</evidence>
<dbReference type="AlphaFoldDB" id="A0A2H0BKE2"/>
<dbReference type="SMART" id="SM00382">
    <property type="entry name" value="AAA"/>
    <property type="match status" value="1"/>
</dbReference>
<dbReference type="InterPro" id="IPR019476">
    <property type="entry name" value="T4SS_TraD_DNA-bd"/>
</dbReference>
<dbReference type="Proteomes" id="UP000229334">
    <property type="component" value="Unassembled WGS sequence"/>
</dbReference>